<evidence type="ECO:0000259" key="1">
    <source>
        <dbReference type="Pfam" id="PF08241"/>
    </source>
</evidence>
<dbReference type="AlphaFoldDB" id="A0A8X6NK29"/>
<dbReference type="PANTHER" id="PTHR45036">
    <property type="entry name" value="METHYLTRANSFERASE LIKE 7B"/>
    <property type="match status" value="1"/>
</dbReference>
<feature type="domain" description="Methyltransferase type 11" evidence="1">
    <location>
        <begin position="109"/>
        <end position="206"/>
    </location>
</feature>
<dbReference type="SUPFAM" id="SSF53335">
    <property type="entry name" value="S-adenosyl-L-methionine-dependent methyltransferases"/>
    <property type="match status" value="1"/>
</dbReference>
<proteinExistence type="predicted"/>
<dbReference type="InterPro" id="IPR029063">
    <property type="entry name" value="SAM-dependent_MTases_sf"/>
</dbReference>
<organism evidence="2 3">
    <name type="scientific">Nephila pilipes</name>
    <name type="common">Giant wood spider</name>
    <name type="synonym">Nephila maculata</name>
    <dbReference type="NCBI Taxonomy" id="299642"/>
    <lineage>
        <taxon>Eukaryota</taxon>
        <taxon>Metazoa</taxon>
        <taxon>Ecdysozoa</taxon>
        <taxon>Arthropoda</taxon>
        <taxon>Chelicerata</taxon>
        <taxon>Arachnida</taxon>
        <taxon>Araneae</taxon>
        <taxon>Araneomorphae</taxon>
        <taxon>Entelegynae</taxon>
        <taxon>Araneoidea</taxon>
        <taxon>Nephilidae</taxon>
        <taxon>Nephila</taxon>
    </lineage>
</organism>
<reference evidence="2" key="1">
    <citation type="submission" date="2020-08" db="EMBL/GenBank/DDBJ databases">
        <title>Multicomponent nature underlies the extraordinary mechanical properties of spider dragline silk.</title>
        <authorList>
            <person name="Kono N."/>
            <person name="Nakamura H."/>
            <person name="Mori M."/>
            <person name="Yoshida Y."/>
            <person name="Ohtoshi R."/>
            <person name="Malay A.D."/>
            <person name="Moran D.A.P."/>
            <person name="Tomita M."/>
            <person name="Numata K."/>
            <person name="Arakawa K."/>
        </authorList>
    </citation>
    <scope>NUCLEOTIDE SEQUENCE</scope>
</reference>
<dbReference type="InterPro" id="IPR013216">
    <property type="entry name" value="Methyltransf_11"/>
</dbReference>
<accession>A0A8X6NK29</accession>
<dbReference type="CDD" id="cd02440">
    <property type="entry name" value="AdoMet_MTases"/>
    <property type="match status" value="1"/>
</dbReference>
<evidence type="ECO:0000313" key="2">
    <source>
        <dbReference type="EMBL" id="GFT17019.1"/>
    </source>
</evidence>
<dbReference type="Proteomes" id="UP000887013">
    <property type="component" value="Unassembled WGS sequence"/>
</dbReference>
<sequence>MFSSRIFKVVCEISPLPIWLFSGTCSDDQVLKKIYWNPNCTHIINWRGSLNRVPWNFSQSVKKIWFPFFFTFCIFPTLKRQLAPLRRCAFDLLQEHLGQRKKKGPHDILEIGIADGDNLPYYPDNSSLIALDPSEDFEELLKNNLKKHPQIMFKRKVTAMGENMVGVEDASVDVVVSTYVLCSVKDVRSVLKEVKRVLKPGGKFLFLEHVSYPKSEWNFLIQFLAAPVWRIYFGKCTINRNTGEEIQKAGFSNVEQETKYNKNVWLYMRPQIVGVATK</sequence>
<dbReference type="OrthoDB" id="6423379at2759"/>
<dbReference type="GO" id="GO:0032259">
    <property type="term" value="P:methylation"/>
    <property type="evidence" value="ECO:0007669"/>
    <property type="project" value="UniProtKB-KW"/>
</dbReference>
<dbReference type="Gene3D" id="3.40.50.150">
    <property type="entry name" value="Vaccinia Virus protein VP39"/>
    <property type="match status" value="1"/>
</dbReference>
<dbReference type="InterPro" id="IPR052356">
    <property type="entry name" value="Thiol_S-MT"/>
</dbReference>
<keyword evidence="2" id="KW-0808">Transferase</keyword>
<protein>
    <submittedName>
        <fullName evidence="2">Methyltransferase-like protein 7A</fullName>
    </submittedName>
</protein>
<comment type="caution">
    <text evidence="2">The sequence shown here is derived from an EMBL/GenBank/DDBJ whole genome shotgun (WGS) entry which is preliminary data.</text>
</comment>
<dbReference type="Pfam" id="PF08241">
    <property type="entry name" value="Methyltransf_11"/>
    <property type="match status" value="1"/>
</dbReference>
<keyword evidence="2" id="KW-0489">Methyltransferase</keyword>
<evidence type="ECO:0000313" key="3">
    <source>
        <dbReference type="Proteomes" id="UP000887013"/>
    </source>
</evidence>
<dbReference type="EMBL" id="BMAW01104928">
    <property type="protein sequence ID" value="GFT17019.1"/>
    <property type="molecule type" value="Genomic_DNA"/>
</dbReference>
<keyword evidence="3" id="KW-1185">Reference proteome</keyword>
<gene>
    <name evidence="2" type="primary">METTL7A</name>
    <name evidence="2" type="ORF">NPIL_442311</name>
</gene>
<name>A0A8X6NK29_NEPPI</name>
<dbReference type="GO" id="GO:0008757">
    <property type="term" value="F:S-adenosylmethionine-dependent methyltransferase activity"/>
    <property type="evidence" value="ECO:0007669"/>
    <property type="project" value="InterPro"/>
</dbReference>
<dbReference type="PANTHER" id="PTHR45036:SF1">
    <property type="entry name" value="METHYLTRANSFERASE LIKE 7A"/>
    <property type="match status" value="1"/>
</dbReference>